<name>A0A1H2DSB6_9PROT</name>
<evidence type="ECO:0000313" key="2">
    <source>
        <dbReference type="Proteomes" id="UP000182882"/>
    </source>
</evidence>
<dbReference type="AlphaFoldDB" id="A0A1H2DSB6"/>
<gene>
    <name evidence="1" type="ORF">SAMN05216406_10550</name>
</gene>
<dbReference type="RefSeq" id="WP_062558521.1">
    <property type="nucleotide sequence ID" value="NZ_CP013341.1"/>
</dbReference>
<proteinExistence type="predicted"/>
<dbReference type="Proteomes" id="UP000182882">
    <property type="component" value="Unassembled WGS sequence"/>
</dbReference>
<evidence type="ECO:0000313" key="1">
    <source>
        <dbReference type="EMBL" id="SDT85753.1"/>
    </source>
</evidence>
<accession>A0A1H2DSB6</accession>
<organism evidence="1 2">
    <name type="scientific">Nitrosomonas ureae</name>
    <dbReference type="NCBI Taxonomy" id="44577"/>
    <lineage>
        <taxon>Bacteria</taxon>
        <taxon>Pseudomonadati</taxon>
        <taxon>Pseudomonadota</taxon>
        <taxon>Betaproteobacteria</taxon>
        <taxon>Nitrosomonadales</taxon>
        <taxon>Nitrosomonadaceae</taxon>
        <taxon>Nitrosomonas</taxon>
    </lineage>
</organism>
<protein>
    <submittedName>
        <fullName evidence="1">Uncharacterized protein</fullName>
    </submittedName>
</protein>
<sequence>MLAEKRLTELGFTLSQAIDFINTNINQPQIIFDVASEHGVNTRMLSEISGYSKDVVHGYFLNAGYDSATINTQLNTNLLVNSSLGSLESLVAFNEREGVLSNASLREVVKPVIDANYDYDGTFGPANLNQSDDGVYSSGELGVENLNDVLATNDNLESLFYGSLINIFLALDQTELDQINTFPAGDDPDEFQVLVLEALSESPASVAWNDEQLADLVTDEAINLLERYWVSDLIGVLDHSLLGLASA</sequence>
<reference evidence="2" key="1">
    <citation type="submission" date="2016-10" db="EMBL/GenBank/DDBJ databases">
        <authorList>
            <person name="Varghese N."/>
            <person name="Submissions S."/>
        </authorList>
    </citation>
    <scope>NUCLEOTIDE SEQUENCE [LARGE SCALE GENOMIC DNA]</scope>
    <source>
        <strain evidence="2">Nm10</strain>
    </source>
</reference>
<keyword evidence="2" id="KW-1185">Reference proteome</keyword>
<dbReference type="KEGG" id="nur:ATY38_06060"/>
<dbReference type="EMBL" id="FNLN01000005">
    <property type="protein sequence ID" value="SDT85753.1"/>
    <property type="molecule type" value="Genomic_DNA"/>
</dbReference>